<evidence type="ECO:0000313" key="3">
    <source>
        <dbReference type="EMBL" id="CCX29759.1"/>
    </source>
</evidence>
<feature type="chain" id="PRO_5004651240" evidence="1">
    <location>
        <begin position="19"/>
        <end position="261"/>
    </location>
</feature>
<dbReference type="Pfam" id="PF02627">
    <property type="entry name" value="CMD"/>
    <property type="match status" value="1"/>
</dbReference>
<dbReference type="GO" id="GO:0051920">
    <property type="term" value="F:peroxiredoxin activity"/>
    <property type="evidence" value="ECO:0007669"/>
    <property type="project" value="InterPro"/>
</dbReference>
<dbReference type="EMBL" id="HF935354">
    <property type="protein sequence ID" value="CCX29759.1"/>
    <property type="molecule type" value="Genomic_DNA"/>
</dbReference>
<dbReference type="AlphaFoldDB" id="U4LCE1"/>
<dbReference type="PANTHER" id="PTHR28180">
    <property type="entry name" value="CONSERVED MITOCHONDRIAL PROTEIN-RELATED"/>
    <property type="match status" value="1"/>
</dbReference>
<dbReference type="OMA" id="ALYGMDC"/>
<dbReference type="eggNOG" id="ENOG502RCP9">
    <property type="taxonomic scope" value="Eukaryota"/>
</dbReference>
<evidence type="ECO:0000313" key="4">
    <source>
        <dbReference type="Proteomes" id="UP000018144"/>
    </source>
</evidence>
<name>U4LCE1_PYROM</name>
<dbReference type="SUPFAM" id="SSF69118">
    <property type="entry name" value="AhpD-like"/>
    <property type="match status" value="1"/>
</dbReference>
<dbReference type="Proteomes" id="UP000018144">
    <property type="component" value="Unassembled WGS sequence"/>
</dbReference>
<feature type="signal peptide" evidence="1">
    <location>
        <begin position="1"/>
        <end position="18"/>
    </location>
</feature>
<organism evidence="3 4">
    <name type="scientific">Pyronema omphalodes (strain CBS 100304)</name>
    <name type="common">Pyronema confluens</name>
    <dbReference type="NCBI Taxonomy" id="1076935"/>
    <lineage>
        <taxon>Eukaryota</taxon>
        <taxon>Fungi</taxon>
        <taxon>Dikarya</taxon>
        <taxon>Ascomycota</taxon>
        <taxon>Pezizomycotina</taxon>
        <taxon>Pezizomycetes</taxon>
        <taxon>Pezizales</taxon>
        <taxon>Pyronemataceae</taxon>
        <taxon>Pyronema</taxon>
    </lineage>
</organism>
<dbReference type="InterPro" id="IPR003779">
    <property type="entry name" value="CMD-like"/>
</dbReference>
<proteinExistence type="predicted"/>
<keyword evidence="4" id="KW-1185">Reference proteome</keyword>
<evidence type="ECO:0000256" key="1">
    <source>
        <dbReference type="SAM" id="SignalP"/>
    </source>
</evidence>
<dbReference type="Gene3D" id="1.20.1290.10">
    <property type="entry name" value="AhpD-like"/>
    <property type="match status" value="1"/>
</dbReference>
<protein>
    <submittedName>
        <fullName evidence="3">Similar to Uncharacterized protein YJR111C acc. no. P47148</fullName>
    </submittedName>
</protein>
<keyword evidence="1" id="KW-0732">Signal</keyword>
<accession>U4LCE1</accession>
<dbReference type="PANTHER" id="PTHR28180:SF2">
    <property type="entry name" value="PEROXISOMAL PROTEIN 2"/>
    <property type="match status" value="1"/>
</dbReference>
<dbReference type="STRING" id="1076935.U4LCE1"/>
<feature type="domain" description="Carboxymuconolactone decarboxylase-like" evidence="2">
    <location>
        <begin position="175"/>
        <end position="245"/>
    </location>
</feature>
<gene>
    <name evidence="3" type="ORF">PCON_07085</name>
</gene>
<dbReference type="InterPro" id="IPR029032">
    <property type="entry name" value="AhpD-like"/>
</dbReference>
<evidence type="ECO:0000259" key="2">
    <source>
        <dbReference type="Pfam" id="PF02627"/>
    </source>
</evidence>
<reference evidence="3 4" key="1">
    <citation type="journal article" date="2013" name="PLoS Genet.">
        <title>The genome and development-dependent transcriptomes of Pyronema confluens: a window into fungal evolution.</title>
        <authorList>
            <person name="Traeger S."/>
            <person name="Altegoer F."/>
            <person name="Freitag M."/>
            <person name="Gabaldon T."/>
            <person name="Kempken F."/>
            <person name="Kumar A."/>
            <person name="Marcet-Houben M."/>
            <person name="Poggeler S."/>
            <person name="Stajich J.E."/>
            <person name="Nowrousian M."/>
        </authorList>
    </citation>
    <scope>NUCLEOTIDE SEQUENCE [LARGE SCALE GENOMIC DNA]</scope>
    <source>
        <strain evidence="4">CBS 100304</strain>
        <tissue evidence="3">Vegetative mycelium</tissue>
    </source>
</reference>
<dbReference type="OrthoDB" id="5537330at2759"/>
<dbReference type="InterPro" id="IPR052999">
    <property type="entry name" value="PTS1_Protein"/>
</dbReference>
<sequence length="261" mass="28263">MHLLPFLSLCLSPLISMAAPNISSAPSSSASPSATCAPAAPASDSHLASPSFLRFLSTQFPSTSKLANPYTYISGIVFASTNHAEAAGFVHNTTVPACESIKYREALYKTAVLYGAPRMINSLLACGPTTGEAKKTRRNPRESVEELERRGVELFNSTYGETAKVTRERLSTIHPDFDYMMMTLVYGPIYGFDDVLGEMETSFAMIAALIGADAPLQTSWHVAGAMRHGATKEEVDAVLRIAEYTKKRVNGEKVPGFEEDL</sequence>